<dbReference type="eggNOG" id="ENOG502R942">
    <property type="taxonomic scope" value="Eukaryota"/>
</dbReference>
<dbReference type="Pfam" id="PF13927">
    <property type="entry name" value="Ig_3"/>
    <property type="match status" value="1"/>
</dbReference>
<feature type="transmembrane region" description="Helical" evidence="2">
    <location>
        <begin position="233"/>
        <end position="257"/>
    </location>
</feature>
<name>R4FK07_RHOPR</name>
<proteinExistence type="evidence at transcript level"/>
<evidence type="ECO:0000313" key="8">
    <source>
        <dbReference type="Proteomes" id="UP000015103"/>
    </source>
</evidence>
<feature type="signal peptide" evidence="3">
    <location>
        <begin position="1"/>
        <end position="21"/>
    </location>
</feature>
<dbReference type="PROSITE" id="PS50835">
    <property type="entry name" value="IG_LIKE"/>
    <property type="match status" value="1"/>
</dbReference>
<dbReference type="OMA" id="IWANNKL"/>
<dbReference type="VEuPathDB" id="VectorBase:RPRC015088"/>
<evidence type="ECO:0000259" key="5">
    <source>
        <dbReference type="PROSITE" id="PS50853"/>
    </source>
</evidence>
<dbReference type="CDD" id="cd00063">
    <property type="entry name" value="FN3"/>
    <property type="match status" value="1"/>
</dbReference>
<dbReference type="SUPFAM" id="SSF49265">
    <property type="entry name" value="Fibronectin type III"/>
    <property type="match status" value="1"/>
</dbReference>
<keyword evidence="3" id="KW-0732">Signal</keyword>
<dbReference type="InterPro" id="IPR050964">
    <property type="entry name" value="Striated_Muscle_Regulatory"/>
</dbReference>
<dbReference type="InterPro" id="IPR003961">
    <property type="entry name" value="FN3_dom"/>
</dbReference>
<evidence type="ECO:0000256" key="1">
    <source>
        <dbReference type="ARBA" id="ARBA00022737"/>
    </source>
</evidence>
<dbReference type="AlphaFoldDB" id="R4FK07"/>
<dbReference type="FunCoup" id="R4FK07">
    <property type="interactions" value="6"/>
</dbReference>
<protein>
    <submittedName>
        <fullName evidence="6 7">Putative neural cell adhesion molecule l1</fullName>
    </submittedName>
</protein>
<dbReference type="InterPro" id="IPR036179">
    <property type="entry name" value="Ig-like_dom_sf"/>
</dbReference>
<dbReference type="SUPFAM" id="SSF48726">
    <property type="entry name" value="Immunoglobulin"/>
    <property type="match status" value="1"/>
</dbReference>
<dbReference type="PROSITE" id="PS50853">
    <property type="entry name" value="FN3"/>
    <property type="match status" value="1"/>
</dbReference>
<evidence type="ECO:0000313" key="6">
    <source>
        <dbReference type="EMBL" id="JAA75442.1"/>
    </source>
</evidence>
<dbReference type="InterPro" id="IPR036116">
    <property type="entry name" value="FN3_sf"/>
</dbReference>
<keyword evidence="2" id="KW-0812">Transmembrane</keyword>
<evidence type="ECO:0000256" key="2">
    <source>
        <dbReference type="SAM" id="Phobius"/>
    </source>
</evidence>
<dbReference type="HOGENOM" id="CLU_071911_0_0_1"/>
<evidence type="ECO:0000256" key="3">
    <source>
        <dbReference type="SAM" id="SignalP"/>
    </source>
</evidence>
<keyword evidence="1" id="KW-0677">Repeat</keyword>
<dbReference type="EMBL" id="GAHY01002068">
    <property type="protein sequence ID" value="JAA75442.1"/>
    <property type="molecule type" value="mRNA"/>
</dbReference>
<dbReference type="PANTHER" id="PTHR13817:SF73">
    <property type="entry name" value="FIBRONECTIN TYPE-III DOMAIN-CONTAINING PROTEIN"/>
    <property type="match status" value="1"/>
</dbReference>
<reference evidence="7" key="3">
    <citation type="submission" date="2015-05" db="UniProtKB">
        <authorList>
            <consortium name="EnsemblMetazoa"/>
        </authorList>
    </citation>
    <scope>IDENTIFICATION</scope>
</reference>
<reference evidence="8" key="2">
    <citation type="submission" date="2015-04" db="EMBL/GenBank/DDBJ databases">
        <authorList>
            <person name="Wilson R.K."/>
            <person name="Warren W."/>
            <person name="Dotson E."/>
            <person name="Oliveira P.L."/>
        </authorList>
    </citation>
    <scope>NUCLEOTIDE SEQUENCE</scope>
</reference>
<sequence>MLIKVLIHIFILSITRDNCKAHQTEIKTIYGDEGSNLTLPCTKNGIPVNESVMWRHQGRDDHRAERTSIRPNNSLVLLDVSREDLGVYTCIQDNDAHEVINVVKVYIRTAPPALVNVTVVPSTIFAILRWEVADSGGYPITHFTAQYRLKHTQLHQPPDPWHLVVPDKMNPSLTHTDIYKLEPNSSYVFQIWANNKLGRGDIVELEAMTMFDTQEIELGKHLLAGAETFDTRIWVAAVAIVMGTLLILATATIYALYKECRLPLGATKDLETLELIPNIILNPGYQDYLQSEWVEPDENSNDTTTIRLNNNTVVNPMRI</sequence>
<evidence type="ECO:0000259" key="4">
    <source>
        <dbReference type="PROSITE" id="PS50835"/>
    </source>
</evidence>
<dbReference type="InterPro" id="IPR003598">
    <property type="entry name" value="Ig_sub2"/>
</dbReference>
<evidence type="ECO:0000313" key="7">
    <source>
        <dbReference type="EnsemblMetazoa" id="RPRC015088-PA"/>
    </source>
</evidence>
<keyword evidence="2" id="KW-0472">Membrane</keyword>
<dbReference type="EMBL" id="ACPB03005597">
    <property type="status" value="NOT_ANNOTATED_CDS"/>
    <property type="molecule type" value="Genomic_DNA"/>
</dbReference>
<dbReference type="Proteomes" id="UP000015103">
    <property type="component" value="Unassembled WGS sequence"/>
</dbReference>
<accession>R4FK07</accession>
<dbReference type="EMBL" id="ACPB03005595">
    <property type="status" value="NOT_ANNOTATED_CDS"/>
    <property type="molecule type" value="Genomic_DNA"/>
</dbReference>
<dbReference type="EnsemblMetazoa" id="RPRC015088-RA">
    <property type="protein sequence ID" value="RPRC015088-PA"/>
    <property type="gene ID" value="RPRC015088"/>
</dbReference>
<reference evidence="6" key="1">
    <citation type="submission" date="2013-04" db="EMBL/GenBank/DDBJ databases">
        <title>An insight into the transcriptome of the digestive tract of the blood sucking bug, Rhodnius prolixus.</title>
        <authorList>
            <person name="Ribeiro J.M.C."/>
            <person name="Genta F.A."/>
            <person name="Sorgine M.H.F."/>
            <person name="Paiva-Silva G.O."/>
            <person name="Majerowicz D."/>
            <person name="Medeiros M."/>
            <person name="Koerich L."/>
            <person name="Terra W.R."/>
            <person name="Ferreira C."/>
            <person name="Pimentel A.C."/>
            <person name="Bisch P.M."/>
            <person name="Diniz M.M.P."/>
            <person name="Nascimento R."/>
            <person name="Salmon D."/>
            <person name="Silber A.M."/>
            <person name="Alves M."/>
            <person name="Oliveira M.F."/>
            <person name="Gondim K.C."/>
            <person name="Silva Neto M.A.C."/>
            <person name="Atella G.C."/>
            <person name="Araujo H."/>
            <person name="Dias F.S."/>
            <person name="Polycarpo C.R."/>
            <person name="Fampa P."/>
            <person name="Melo A.C."/>
            <person name="Tanaka A.S."/>
            <person name="Balczun C."/>
            <person name="Oliveira J.H.M."/>
            <person name="Goncalves R."/>
            <person name="Lazoski C."/>
            <person name="Pereira M.A."/>
            <person name="Rivera-Pomar R."/>
            <person name="Diambra L."/>
            <person name="Schaub G.A."/>
            <person name="Garcia E.S."/>
            <person name="Azambuja P."/>
            <person name="Braz G.R.C."/>
            <person name="Oliveira P.L."/>
        </authorList>
    </citation>
    <scope>NUCLEOTIDE SEQUENCE</scope>
</reference>
<organism evidence="6">
    <name type="scientific">Rhodnius prolixus</name>
    <name type="common">Triatomid bug</name>
    <dbReference type="NCBI Taxonomy" id="13249"/>
    <lineage>
        <taxon>Eukaryota</taxon>
        <taxon>Metazoa</taxon>
        <taxon>Ecdysozoa</taxon>
        <taxon>Arthropoda</taxon>
        <taxon>Hexapoda</taxon>
        <taxon>Insecta</taxon>
        <taxon>Pterygota</taxon>
        <taxon>Neoptera</taxon>
        <taxon>Paraneoptera</taxon>
        <taxon>Hemiptera</taxon>
        <taxon>Heteroptera</taxon>
        <taxon>Panheteroptera</taxon>
        <taxon>Cimicomorpha</taxon>
        <taxon>Reduviidae</taxon>
        <taxon>Triatominae</taxon>
        <taxon>Rhodnius</taxon>
    </lineage>
</organism>
<dbReference type="InterPro" id="IPR007110">
    <property type="entry name" value="Ig-like_dom"/>
</dbReference>
<dbReference type="SMART" id="SM00060">
    <property type="entry name" value="FN3"/>
    <property type="match status" value="1"/>
</dbReference>
<keyword evidence="8" id="KW-1185">Reference proteome</keyword>
<dbReference type="InterPro" id="IPR003599">
    <property type="entry name" value="Ig_sub"/>
</dbReference>
<keyword evidence="2" id="KW-1133">Transmembrane helix</keyword>
<dbReference type="GeneID" id="141453365"/>
<feature type="domain" description="Fibronectin type-III" evidence="5">
    <location>
        <begin position="111"/>
        <end position="216"/>
    </location>
</feature>
<dbReference type="RefSeq" id="XP_073982607.1">
    <property type="nucleotide sequence ID" value="XM_074126506.1"/>
</dbReference>
<dbReference type="Gene3D" id="2.60.40.10">
    <property type="entry name" value="Immunoglobulins"/>
    <property type="match status" value="2"/>
</dbReference>
<dbReference type="SMART" id="SM00409">
    <property type="entry name" value="IG"/>
    <property type="match status" value="1"/>
</dbReference>
<feature type="chain" id="PRO_5014108702" evidence="3">
    <location>
        <begin position="22"/>
        <end position="319"/>
    </location>
</feature>
<dbReference type="PANTHER" id="PTHR13817">
    <property type="entry name" value="TITIN"/>
    <property type="match status" value="1"/>
</dbReference>
<dbReference type="InParanoid" id="R4FK07"/>
<dbReference type="EMBL" id="ACPB03005596">
    <property type="status" value="NOT_ANNOTATED_CDS"/>
    <property type="molecule type" value="Genomic_DNA"/>
</dbReference>
<dbReference type="SMART" id="SM00408">
    <property type="entry name" value="IGc2"/>
    <property type="match status" value="1"/>
</dbReference>
<dbReference type="InterPro" id="IPR013783">
    <property type="entry name" value="Ig-like_fold"/>
</dbReference>
<feature type="domain" description="Ig-like" evidence="4">
    <location>
        <begin position="33"/>
        <end position="101"/>
    </location>
</feature>